<feature type="compositionally biased region" description="Basic and acidic residues" evidence="7">
    <location>
        <begin position="34"/>
        <end position="43"/>
    </location>
</feature>
<evidence type="ECO:0000256" key="4">
    <source>
        <dbReference type="ARBA" id="ARBA00023125"/>
    </source>
</evidence>
<protein>
    <submittedName>
        <fullName evidence="9">Ataxin-1</fullName>
    </submittedName>
</protein>
<evidence type="ECO:0000256" key="6">
    <source>
        <dbReference type="ARBA" id="ARBA00023242"/>
    </source>
</evidence>
<feature type="compositionally biased region" description="Polar residues" evidence="7">
    <location>
        <begin position="531"/>
        <end position="545"/>
    </location>
</feature>
<evidence type="ECO:0000256" key="7">
    <source>
        <dbReference type="SAM" id="MobiDB-lite"/>
    </source>
</evidence>
<feature type="compositionally biased region" description="Low complexity" evidence="7">
    <location>
        <begin position="436"/>
        <end position="448"/>
    </location>
</feature>
<reference evidence="9" key="1">
    <citation type="submission" date="2021-10" db="EMBL/GenBank/DDBJ databases">
        <title>Tropical sea cucumber genome reveals ecological adaptation and Cuvierian tubules defense mechanism.</title>
        <authorList>
            <person name="Chen T."/>
        </authorList>
    </citation>
    <scope>NUCLEOTIDE SEQUENCE</scope>
    <source>
        <strain evidence="9">Nanhai2018</strain>
        <tissue evidence="9">Muscle</tissue>
    </source>
</reference>
<dbReference type="Proteomes" id="UP001152320">
    <property type="component" value="Chromosome 5"/>
</dbReference>
<feature type="region of interest" description="Disordered" evidence="7">
    <location>
        <begin position="432"/>
        <end position="552"/>
    </location>
</feature>
<evidence type="ECO:0000256" key="1">
    <source>
        <dbReference type="ARBA" id="ARBA00004123"/>
    </source>
</evidence>
<evidence type="ECO:0000313" key="10">
    <source>
        <dbReference type="Proteomes" id="UP001152320"/>
    </source>
</evidence>
<dbReference type="PANTHER" id="PTHR13392">
    <property type="entry name" value="ATAXIN 1"/>
    <property type="match status" value="1"/>
</dbReference>
<sequence>MGNAVTTSSQPRSTQASQISTTIAESVRVSLSQRSHDDREGCFSRDVNSNFPQDADSSKKSNTPLSPTHNVSDSGLVSVEIPQTLSTSDRKHAQFGLQSTLLPEDSTPACTMTPVTLPAHHSTVPSAVVTPSVSTGVTFAPYVGAYPSSLTLPAFPNYIPVGTQLTRYPAVESYSAMLANMGTQLQLAQGQSHLMHQSYVPGGYITLASPHVSLPPVLIPAASQDMGRERGVPVIAKTSAHVTQGGQQSPASPHQGQLSFRPHHELAHSKGDHTQHTIANRMPGVHNLYHDTHTVKVGGTYVPAVSNSTESSLQRRTIEGIRPSVSHELNQAQLSSLDAVLGKTTYTQHASAPGGIKIELPPPTIGIHIGARPSNLAHHNMAIVPPLIPKSNVHIESGESSKVVQSSLSAPMTCIGETFASGVTTPYIHRPSMRHVSSGSHVQSASSVPPFDQFSHSKTPSTFPFSSIKQSEEHERTLDERGNNVTTTSSWSANPPEQGLLPTFHVKSEQIPADQRPEEDQLDQRTRQRHPSNQSEKQGVQSSRPILTAQAPSPMANVPSYFTRGSIIQLANGHLKRVEELQTEDFVSSAHSTDGLKIDSSTVSRIEEDNERNVANISFLVGEHNAQFSCEAVMQSKEPPPLPARKVAEVWGYAHIRRMGMLDGGPKSSCYTLFPNVITAFIGVTLEARLDHPFFVYGQGWSSVSPECSQKCYALNCHALAVGDVCVSLTVVEKAPPPSPDCRKTPSSDLASVSSRQEISSPERKRQRFQETRTTHVEESIDDGKFAPAVSVKASTENRSLSQEQRSMSVIHEKTSEAEEMKTDMNKNVISGDPYANGNKMLTQKEASHERWNQPPKRRWSDPIKSSQSGAGQTKDPLPNPPHPSSLAKLTEEQLSDTRTESGT</sequence>
<feature type="compositionally biased region" description="Polar residues" evidence="7">
    <location>
        <begin position="747"/>
        <end position="760"/>
    </location>
</feature>
<dbReference type="Pfam" id="PF08517">
    <property type="entry name" value="AXH"/>
    <property type="match status" value="2"/>
</dbReference>
<keyword evidence="5" id="KW-0804">Transcription</keyword>
<gene>
    <name evidence="9" type="ORF">HOLleu_13494</name>
</gene>
<feature type="compositionally biased region" description="Basic and acidic residues" evidence="7">
    <location>
        <begin position="811"/>
        <end position="825"/>
    </location>
</feature>
<feature type="compositionally biased region" description="Polar residues" evidence="7">
    <location>
        <begin position="60"/>
        <end position="74"/>
    </location>
</feature>
<dbReference type="EMBL" id="JAIZAY010000005">
    <property type="protein sequence ID" value="KAJ8042436.1"/>
    <property type="molecule type" value="Genomic_DNA"/>
</dbReference>
<keyword evidence="4" id="KW-0238">DNA-binding</keyword>
<keyword evidence="3" id="KW-0805">Transcription regulation</keyword>
<dbReference type="AlphaFoldDB" id="A0A9Q1HER4"/>
<feature type="region of interest" description="Disordered" evidence="7">
    <location>
        <begin position="1"/>
        <end position="74"/>
    </location>
</feature>
<evidence type="ECO:0000256" key="2">
    <source>
        <dbReference type="ARBA" id="ARBA00022491"/>
    </source>
</evidence>
<name>A0A9Q1HER4_HOLLE</name>
<dbReference type="PANTHER" id="PTHR13392:SF13">
    <property type="entry name" value="AXH DOMAIN-CONTAINING PROTEIN"/>
    <property type="match status" value="1"/>
</dbReference>
<feature type="compositionally biased region" description="Polar residues" evidence="7">
    <location>
        <begin position="1"/>
        <end position="33"/>
    </location>
</feature>
<proteinExistence type="predicted"/>
<evidence type="ECO:0000256" key="5">
    <source>
        <dbReference type="ARBA" id="ARBA00023163"/>
    </source>
</evidence>
<keyword evidence="6" id="KW-0539">Nucleus</keyword>
<organism evidence="9 10">
    <name type="scientific">Holothuria leucospilota</name>
    <name type="common">Black long sea cucumber</name>
    <name type="synonym">Mertensiothuria leucospilota</name>
    <dbReference type="NCBI Taxonomy" id="206669"/>
    <lineage>
        <taxon>Eukaryota</taxon>
        <taxon>Metazoa</taxon>
        <taxon>Echinodermata</taxon>
        <taxon>Eleutherozoa</taxon>
        <taxon>Echinozoa</taxon>
        <taxon>Holothuroidea</taxon>
        <taxon>Aspidochirotacea</taxon>
        <taxon>Aspidochirotida</taxon>
        <taxon>Holothuriidae</taxon>
        <taxon>Holothuria</taxon>
    </lineage>
</organism>
<feature type="compositionally biased region" description="Basic and acidic residues" evidence="7">
    <location>
        <begin position="470"/>
        <end position="482"/>
    </location>
</feature>
<feature type="compositionally biased region" description="Basic and acidic residues" evidence="7">
    <location>
        <begin position="761"/>
        <end position="785"/>
    </location>
</feature>
<evidence type="ECO:0000259" key="8">
    <source>
        <dbReference type="PROSITE" id="PS51148"/>
    </source>
</evidence>
<dbReference type="GO" id="GO:0005634">
    <property type="term" value="C:nucleus"/>
    <property type="evidence" value="ECO:0007669"/>
    <property type="project" value="UniProtKB-SubCell"/>
</dbReference>
<accession>A0A9Q1HER4</accession>
<feature type="compositionally biased region" description="Basic and acidic residues" evidence="7">
    <location>
        <begin position="515"/>
        <end position="526"/>
    </location>
</feature>
<feature type="compositionally biased region" description="Polar residues" evidence="7">
    <location>
        <begin position="483"/>
        <end position="495"/>
    </location>
</feature>
<dbReference type="InterPro" id="IPR036096">
    <property type="entry name" value="Ataxin_AXH_dom_sf"/>
</dbReference>
<dbReference type="GO" id="GO:0006355">
    <property type="term" value="P:regulation of DNA-templated transcription"/>
    <property type="evidence" value="ECO:0007669"/>
    <property type="project" value="InterPro"/>
</dbReference>
<dbReference type="InterPro" id="IPR043404">
    <property type="entry name" value="ATAXIN1-like"/>
</dbReference>
<feature type="region of interest" description="Disordered" evidence="7">
    <location>
        <begin position="735"/>
        <end position="904"/>
    </location>
</feature>
<dbReference type="GO" id="GO:0003677">
    <property type="term" value="F:DNA binding"/>
    <property type="evidence" value="ECO:0007669"/>
    <property type="project" value="UniProtKB-KW"/>
</dbReference>
<comment type="caution">
    <text evidence="9">The sequence shown here is derived from an EMBL/GenBank/DDBJ whole genome shotgun (WGS) entry which is preliminary data.</text>
</comment>
<feature type="compositionally biased region" description="Polar residues" evidence="7">
    <location>
        <begin position="454"/>
        <end position="469"/>
    </location>
</feature>
<dbReference type="SMART" id="SM00536">
    <property type="entry name" value="AXH"/>
    <property type="match status" value="1"/>
</dbReference>
<feature type="compositionally biased region" description="Polar residues" evidence="7">
    <location>
        <begin position="793"/>
        <end position="808"/>
    </location>
</feature>
<dbReference type="PROSITE" id="PS51148">
    <property type="entry name" value="AXH"/>
    <property type="match status" value="1"/>
</dbReference>
<dbReference type="InterPro" id="IPR003652">
    <property type="entry name" value="Ataxin_AXH_dom"/>
</dbReference>
<comment type="subcellular location">
    <subcellularLocation>
        <location evidence="1">Nucleus</location>
    </subcellularLocation>
</comment>
<dbReference type="OrthoDB" id="10000452at2759"/>
<dbReference type="SUPFAM" id="SSF102031">
    <property type="entry name" value="AXH domain"/>
    <property type="match status" value="2"/>
</dbReference>
<evidence type="ECO:0000256" key="3">
    <source>
        <dbReference type="ARBA" id="ARBA00023015"/>
    </source>
</evidence>
<feature type="compositionally biased region" description="Basic and acidic residues" evidence="7">
    <location>
        <begin position="890"/>
        <end position="904"/>
    </location>
</feature>
<feature type="domain" description="AXH" evidence="8">
    <location>
        <begin position="550"/>
        <end position="737"/>
    </location>
</feature>
<evidence type="ECO:0000313" key="9">
    <source>
        <dbReference type="EMBL" id="KAJ8042436.1"/>
    </source>
</evidence>
<keyword evidence="10" id="KW-1185">Reference proteome</keyword>
<keyword evidence="2" id="KW-0678">Repressor</keyword>
<dbReference type="GO" id="GO:0003723">
    <property type="term" value="F:RNA binding"/>
    <property type="evidence" value="ECO:0007669"/>
    <property type="project" value="InterPro"/>
</dbReference>